<evidence type="ECO:0000256" key="7">
    <source>
        <dbReference type="SAM" id="Phobius"/>
    </source>
</evidence>
<dbReference type="Gene3D" id="2.30.30.60">
    <property type="match status" value="1"/>
</dbReference>
<protein>
    <submittedName>
        <fullName evidence="9">Mechanosensitive ion channel</fullName>
    </submittedName>
</protein>
<feature type="transmembrane region" description="Helical" evidence="7">
    <location>
        <begin position="121"/>
        <end position="139"/>
    </location>
</feature>
<dbReference type="InterPro" id="IPR018490">
    <property type="entry name" value="cNMP-bd_dom_sf"/>
</dbReference>
<evidence type="ECO:0000256" key="3">
    <source>
        <dbReference type="ARBA" id="ARBA00022475"/>
    </source>
</evidence>
<dbReference type="CDD" id="cd00038">
    <property type="entry name" value="CAP_ED"/>
    <property type="match status" value="1"/>
</dbReference>
<name>A0A964FDY1_9CYAN</name>
<keyword evidence="3" id="KW-1003">Cell membrane</keyword>
<evidence type="ECO:0000256" key="2">
    <source>
        <dbReference type="ARBA" id="ARBA00008017"/>
    </source>
</evidence>
<dbReference type="PANTHER" id="PTHR30221">
    <property type="entry name" value="SMALL-CONDUCTANCE MECHANOSENSITIVE CHANNEL"/>
    <property type="match status" value="1"/>
</dbReference>
<dbReference type="InterPro" id="IPR006685">
    <property type="entry name" value="MscS_channel_2nd"/>
</dbReference>
<dbReference type="AlphaFoldDB" id="A0A964FDY1"/>
<dbReference type="Gene3D" id="2.60.120.10">
    <property type="entry name" value="Jelly Rolls"/>
    <property type="match status" value="1"/>
</dbReference>
<comment type="caution">
    <text evidence="9">The sequence shown here is derived from an EMBL/GenBank/DDBJ whole genome shotgun (WGS) entry which is preliminary data.</text>
</comment>
<dbReference type="GO" id="GO:0005886">
    <property type="term" value="C:plasma membrane"/>
    <property type="evidence" value="ECO:0007669"/>
    <property type="project" value="UniProtKB-SubCell"/>
</dbReference>
<feature type="transmembrane region" description="Helical" evidence="7">
    <location>
        <begin position="12"/>
        <end position="32"/>
    </location>
</feature>
<dbReference type="Pfam" id="PF00924">
    <property type="entry name" value="MS_channel_2nd"/>
    <property type="match status" value="1"/>
</dbReference>
<comment type="subcellular location">
    <subcellularLocation>
        <location evidence="1">Cell membrane</location>
        <topology evidence="1">Multi-pass membrane protein</topology>
    </subcellularLocation>
</comment>
<dbReference type="InterPro" id="IPR000595">
    <property type="entry name" value="cNMP-bd_dom"/>
</dbReference>
<evidence type="ECO:0000256" key="5">
    <source>
        <dbReference type="ARBA" id="ARBA00022989"/>
    </source>
</evidence>
<comment type="similarity">
    <text evidence="2">Belongs to the MscS (TC 1.A.23) family.</text>
</comment>
<dbReference type="InterPro" id="IPR011014">
    <property type="entry name" value="MscS_channel_TM-2"/>
</dbReference>
<dbReference type="InterPro" id="IPR023408">
    <property type="entry name" value="MscS_beta-dom_sf"/>
</dbReference>
<evidence type="ECO:0000313" key="9">
    <source>
        <dbReference type="EMBL" id="MCC0176110.1"/>
    </source>
</evidence>
<keyword evidence="5 7" id="KW-1133">Transmembrane helix</keyword>
<feature type="transmembrane region" description="Helical" evidence="7">
    <location>
        <begin position="52"/>
        <end position="70"/>
    </location>
</feature>
<evidence type="ECO:0000259" key="8">
    <source>
        <dbReference type="PROSITE" id="PS50042"/>
    </source>
</evidence>
<dbReference type="PANTHER" id="PTHR30221:SF1">
    <property type="entry name" value="SMALL-CONDUCTANCE MECHANOSENSITIVE CHANNEL"/>
    <property type="match status" value="1"/>
</dbReference>
<evidence type="ECO:0000256" key="6">
    <source>
        <dbReference type="ARBA" id="ARBA00023136"/>
    </source>
</evidence>
<dbReference type="Proteomes" id="UP000729733">
    <property type="component" value="Unassembled WGS sequence"/>
</dbReference>
<feature type="domain" description="Cyclic nucleotide-binding" evidence="8">
    <location>
        <begin position="351"/>
        <end position="464"/>
    </location>
</feature>
<dbReference type="InterPro" id="IPR011066">
    <property type="entry name" value="MscS_channel_C_sf"/>
</dbReference>
<dbReference type="Pfam" id="PF00027">
    <property type="entry name" value="cNMP_binding"/>
    <property type="match status" value="1"/>
</dbReference>
<dbReference type="InterPro" id="IPR045275">
    <property type="entry name" value="MscS_archaea/bacteria_type"/>
</dbReference>
<evidence type="ECO:0000256" key="1">
    <source>
        <dbReference type="ARBA" id="ARBA00004651"/>
    </source>
</evidence>
<feature type="transmembrane region" description="Helical" evidence="7">
    <location>
        <begin position="82"/>
        <end position="100"/>
    </location>
</feature>
<sequence>MENSFWQQDWFIWGAVLIIGFPFLTLLLGEIIYRAKSKDKLLTATLRIVRNLIFPSLALFILLNKIIGLSEDTTPLRLVQTGLWLFTIHGSLTVINGLLFDGAKTGTWQANVPKLFRDLSRVFLILCGVAIVLSLVWGADLGGVIAALGVGSIVIGLALQDTLGNLFSGIALLFERPFTEGDWIEVDSVKGKVIEINWRSVHMLTRDLEMLIIPNAALAGATIRNYRRPQKLHVEPIDVGFSYDDPPNKVKRVMKQTALATKGVLEKPEPVIQTISYDDSSIGYRVKLFLSDYDKVPMIRDEFMTRVWYAAERNGLNIPFPIRTLYHNPPTKINSAKVIEEYLQQLHNFPSFASAGGDILAKLAQVATGRAFGEGEKAIAQGDRTEGIYIIVNGQALVTIRAENFVREQEVARLVSGDFFGESALSGKDISPVTVTALSDLEVLILPIETLQIALEQNTRLRQEIGMVMETRRKAIAMTQKTKNRTLNNRNGKSDK</sequence>
<organism evidence="9 10">
    <name type="scientific">Waterburya agarophytonicola KI4</name>
    <dbReference type="NCBI Taxonomy" id="2874699"/>
    <lineage>
        <taxon>Bacteria</taxon>
        <taxon>Bacillati</taxon>
        <taxon>Cyanobacteriota</taxon>
        <taxon>Cyanophyceae</taxon>
        <taxon>Pleurocapsales</taxon>
        <taxon>Hyellaceae</taxon>
        <taxon>Waterburya</taxon>
        <taxon>Waterburya agarophytonicola</taxon>
    </lineage>
</organism>
<accession>A0A964FDY1</accession>
<dbReference type="SUPFAM" id="SSF82861">
    <property type="entry name" value="Mechanosensitive channel protein MscS (YggB), transmembrane region"/>
    <property type="match status" value="1"/>
</dbReference>
<evidence type="ECO:0000313" key="10">
    <source>
        <dbReference type="Proteomes" id="UP000729733"/>
    </source>
</evidence>
<dbReference type="SMART" id="SM00100">
    <property type="entry name" value="cNMP"/>
    <property type="match status" value="1"/>
</dbReference>
<dbReference type="SUPFAM" id="SSF50182">
    <property type="entry name" value="Sm-like ribonucleoproteins"/>
    <property type="match status" value="1"/>
</dbReference>
<dbReference type="Pfam" id="PF21082">
    <property type="entry name" value="MS_channel_3rd"/>
    <property type="match status" value="1"/>
</dbReference>
<dbReference type="InterPro" id="IPR014710">
    <property type="entry name" value="RmlC-like_jellyroll"/>
</dbReference>
<dbReference type="Gene3D" id="3.30.70.100">
    <property type="match status" value="1"/>
</dbReference>
<reference evidence="9" key="1">
    <citation type="journal article" date="2021" name="Antonie Van Leeuwenhoek">
        <title>Draft genome and description of Waterburya agarophytonicola gen. nov. sp. nov. (Pleurocapsales, Cyanobacteria): a seaweed symbiont.</title>
        <authorList>
            <person name="Bonthond G."/>
            <person name="Shalygin S."/>
            <person name="Bayer T."/>
            <person name="Weinberger F."/>
        </authorList>
    </citation>
    <scope>NUCLEOTIDE SEQUENCE</scope>
    <source>
        <strain evidence="9">KI4</strain>
    </source>
</reference>
<dbReference type="PROSITE" id="PS50042">
    <property type="entry name" value="CNMP_BINDING_3"/>
    <property type="match status" value="1"/>
</dbReference>
<keyword evidence="10" id="KW-1185">Reference proteome</keyword>
<keyword evidence="4 7" id="KW-0812">Transmembrane</keyword>
<keyword evidence="6 7" id="KW-0472">Membrane</keyword>
<dbReference type="SUPFAM" id="SSF82689">
    <property type="entry name" value="Mechanosensitive channel protein MscS (YggB), C-terminal domain"/>
    <property type="match status" value="1"/>
</dbReference>
<dbReference type="SUPFAM" id="SSF51206">
    <property type="entry name" value="cAMP-binding domain-like"/>
    <property type="match status" value="1"/>
</dbReference>
<dbReference type="Gene3D" id="1.10.287.1260">
    <property type="match status" value="1"/>
</dbReference>
<dbReference type="InterPro" id="IPR049278">
    <property type="entry name" value="MS_channel_C"/>
</dbReference>
<dbReference type="GO" id="GO:0008381">
    <property type="term" value="F:mechanosensitive monoatomic ion channel activity"/>
    <property type="evidence" value="ECO:0007669"/>
    <property type="project" value="InterPro"/>
</dbReference>
<dbReference type="EMBL" id="JADWDC010000006">
    <property type="protein sequence ID" value="MCC0176110.1"/>
    <property type="molecule type" value="Genomic_DNA"/>
</dbReference>
<evidence type="ECO:0000256" key="4">
    <source>
        <dbReference type="ARBA" id="ARBA00022692"/>
    </source>
</evidence>
<dbReference type="InterPro" id="IPR010920">
    <property type="entry name" value="LSM_dom_sf"/>
</dbReference>
<proteinExistence type="inferred from homology"/>
<gene>
    <name evidence="9" type="ORF">I4641_03835</name>
</gene>